<dbReference type="PANTHER" id="PTHR10344:SF4">
    <property type="entry name" value="UMP-CMP KINASE 2, MITOCHONDRIAL"/>
    <property type="match status" value="1"/>
</dbReference>
<accession>A0AAE8QDS4</accession>
<keyword evidence="5 11" id="KW-0545">Nucleotide biosynthesis</keyword>
<reference evidence="13 14" key="1">
    <citation type="submission" date="2019-02" db="EMBL/GenBank/DDBJ databases">
        <title>The genomic architecture of introgression among sibling species of bacteria.</title>
        <authorList>
            <person name="Cavassim M.I.A."/>
            <person name="Moeskjaer S."/>
            <person name="Moslemi C."/>
            <person name="Fields B."/>
            <person name="Bachmann A."/>
            <person name="Vilhjalmsson B."/>
            <person name="Schierup M.H."/>
            <person name="Young J.P.W."/>
            <person name="Andersen S.U."/>
        </authorList>
    </citation>
    <scope>NUCLEOTIDE SEQUENCE [LARGE SCALE GENOMIC DNA]</scope>
    <source>
        <strain evidence="13 14">SM42</strain>
    </source>
</reference>
<evidence type="ECO:0000256" key="5">
    <source>
        <dbReference type="ARBA" id="ARBA00022727"/>
    </source>
</evidence>
<keyword evidence="7 11" id="KW-0418">Kinase</keyword>
<evidence type="ECO:0000256" key="3">
    <source>
        <dbReference type="ARBA" id="ARBA00017144"/>
    </source>
</evidence>
<organism evidence="13 14">
    <name type="scientific">Rhizobium ruizarguesonis</name>
    <dbReference type="NCBI Taxonomy" id="2081791"/>
    <lineage>
        <taxon>Bacteria</taxon>
        <taxon>Pseudomonadati</taxon>
        <taxon>Pseudomonadota</taxon>
        <taxon>Alphaproteobacteria</taxon>
        <taxon>Hyphomicrobiales</taxon>
        <taxon>Rhizobiaceae</taxon>
        <taxon>Rhizobium/Agrobacterium group</taxon>
        <taxon>Rhizobium</taxon>
    </lineage>
</organism>
<evidence type="ECO:0000256" key="9">
    <source>
        <dbReference type="ARBA" id="ARBA00029962"/>
    </source>
</evidence>
<evidence type="ECO:0000256" key="1">
    <source>
        <dbReference type="ARBA" id="ARBA00009776"/>
    </source>
</evidence>
<evidence type="ECO:0000256" key="11">
    <source>
        <dbReference type="HAMAP-Rule" id="MF_00165"/>
    </source>
</evidence>
<comment type="similarity">
    <text evidence="1 11">Belongs to the thymidylate kinase family.</text>
</comment>
<proteinExistence type="inferred from homology"/>
<dbReference type="GO" id="GO:0005737">
    <property type="term" value="C:cytoplasm"/>
    <property type="evidence" value="ECO:0007669"/>
    <property type="project" value="TreeGrafter"/>
</dbReference>
<keyword evidence="4 11" id="KW-0808">Transferase</keyword>
<dbReference type="GO" id="GO:0006235">
    <property type="term" value="P:dTTP biosynthetic process"/>
    <property type="evidence" value="ECO:0007669"/>
    <property type="project" value="UniProtKB-UniRule"/>
</dbReference>
<dbReference type="SUPFAM" id="SSF52540">
    <property type="entry name" value="P-loop containing nucleoside triphosphate hydrolases"/>
    <property type="match status" value="1"/>
</dbReference>
<dbReference type="GO" id="GO:0005524">
    <property type="term" value="F:ATP binding"/>
    <property type="evidence" value="ECO:0007669"/>
    <property type="project" value="UniProtKB-UniRule"/>
</dbReference>
<comment type="caution">
    <text evidence="13">The sequence shown here is derived from an EMBL/GenBank/DDBJ whole genome shotgun (WGS) entry which is preliminary data.</text>
</comment>
<dbReference type="Proteomes" id="UP000291892">
    <property type="component" value="Unassembled WGS sequence"/>
</dbReference>
<keyword evidence="8 11" id="KW-0067">ATP-binding</keyword>
<protein>
    <recommendedName>
        <fullName evidence="3 11">Thymidylate kinase</fullName>
        <ecNumber evidence="2 11">2.7.4.9</ecNumber>
    </recommendedName>
    <alternativeName>
        <fullName evidence="9 11">dTMP kinase</fullName>
    </alternativeName>
</protein>
<dbReference type="GO" id="GO:0006233">
    <property type="term" value="P:dTDP biosynthetic process"/>
    <property type="evidence" value="ECO:0007669"/>
    <property type="project" value="InterPro"/>
</dbReference>
<evidence type="ECO:0000256" key="4">
    <source>
        <dbReference type="ARBA" id="ARBA00022679"/>
    </source>
</evidence>
<evidence type="ECO:0000256" key="10">
    <source>
        <dbReference type="ARBA" id="ARBA00048743"/>
    </source>
</evidence>
<dbReference type="GO" id="GO:0004798">
    <property type="term" value="F:dTMP kinase activity"/>
    <property type="evidence" value="ECO:0007669"/>
    <property type="project" value="UniProtKB-UniRule"/>
</dbReference>
<evidence type="ECO:0000313" key="14">
    <source>
        <dbReference type="Proteomes" id="UP000291892"/>
    </source>
</evidence>
<evidence type="ECO:0000256" key="6">
    <source>
        <dbReference type="ARBA" id="ARBA00022741"/>
    </source>
</evidence>
<dbReference type="AlphaFoldDB" id="A0AAE8QDS4"/>
<evidence type="ECO:0000256" key="8">
    <source>
        <dbReference type="ARBA" id="ARBA00022840"/>
    </source>
</evidence>
<dbReference type="HAMAP" id="MF_00165">
    <property type="entry name" value="Thymidylate_kinase"/>
    <property type="match status" value="1"/>
</dbReference>
<dbReference type="EC" id="2.7.4.9" evidence="2 11"/>
<keyword evidence="6 11" id="KW-0547">Nucleotide-binding</keyword>
<dbReference type="EMBL" id="SIKX01000001">
    <property type="protein sequence ID" value="TBF18987.1"/>
    <property type="molecule type" value="Genomic_DNA"/>
</dbReference>
<dbReference type="InterPro" id="IPR027417">
    <property type="entry name" value="P-loop_NTPase"/>
</dbReference>
<dbReference type="RefSeq" id="WP_130821959.1">
    <property type="nucleotide sequence ID" value="NZ_SIKX01000001.1"/>
</dbReference>
<sequence>MKLQLYQQLLHNLGDGAVRGKLFVFEGPDGVGKTTIVAALEEKLRGENTSFEFMSFPGKESGTLGSVIYDIHHSPDRYGITAISELAKQALHIAAHIDAIETRIQPLLRAGVNVVLDRFWWSTIVYGEVGGVDTSALGQLVAAERLVWADTLPSIAFLVDREQPIDRSDKMEAWLKLRSRYGELSSVEGRDYRVVVLGNTTTVEEVVNRASSLIEAIAL</sequence>
<evidence type="ECO:0000259" key="12">
    <source>
        <dbReference type="Pfam" id="PF02223"/>
    </source>
</evidence>
<feature type="domain" description="Thymidylate kinase-like" evidence="12">
    <location>
        <begin position="25"/>
        <end position="160"/>
    </location>
</feature>
<comment type="catalytic activity">
    <reaction evidence="10 11">
        <text>dTMP + ATP = dTDP + ADP</text>
        <dbReference type="Rhea" id="RHEA:13517"/>
        <dbReference type="ChEBI" id="CHEBI:30616"/>
        <dbReference type="ChEBI" id="CHEBI:58369"/>
        <dbReference type="ChEBI" id="CHEBI:63528"/>
        <dbReference type="ChEBI" id="CHEBI:456216"/>
        <dbReference type="EC" id="2.7.4.9"/>
    </reaction>
</comment>
<name>A0AAE8QDS4_9HYPH</name>
<feature type="binding site" evidence="11">
    <location>
        <begin position="27"/>
        <end position="34"/>
    </location>
    <ligand>
        <name>ATP</name>
        <dbReference type="ChEBI" id="CHEBI:30616"/>
    </ligand>
</feature>
<dbReference type="InterPro" id="IPR039430">
    <property type="entry name" value="Thymidylate_kin-like_dom"/>
</dbReference>
<evidence type="ECO:0000313" key="13">
    <source>
        <dbReference type="EMBL" id="TBF18987.1"/>
    </source>
</evidence>
<dbReference type="InterPro" id="IPR018094">
    <property type="entry name" value="Thymidylate_kinase"/>
</dbReference>
<dbReference type="GO" id="GO:0006227">
    <property type="term" value="P:dUDP biosynthetic process"/>
    <property type="evidence" value="ECO:0007669"/>
    <property type="project" value="TreeGrafter"/>
</dbReference>
<evidence type="ECO:0000256" key="2">
    <source>
        <dbReference type="ARBA" id="ARBA00012980"/>
    </source>
</evidence>
<gene>
    <name evidence="11" type="primary">tmk</name>
    <name evidence="13" type="ORF">ELG94_12025</name>
</gene>
<dbReference type="PANTHER" id="PTHR10344">
    <property type="entry name" value="THYMIDYLATE KINASE"/>
    <property type="match status" value="1"/>
</dbReference>
<dbReference type="Gene3D" id="3.40.50.300">
    <property type="entry name" value="P-loop containing nucleotide triphosphate hydrolases"/>
    <property type="match status" value="1"/>
</dbReference>
<dbReference type="Pfam" id="PF02223">
    <property type="entry name" value="Thymidylate_kin"/>
    <property type="match status" value="1"/>
</dbReference>
<evidence type="ECO:0000256" key="7">
    <source>
        <dbReference type="ARBA" id="ARBA00022777"/>
    </source>
</evidence>
<comment type="function">
    <text evidence="11">Phosphorylation of dTMP to form dTDP in both de novo and salvage pathways of dTTP synthesis.</text>
</comment>